<evidence type="ECO:0000313" key="1">
    <source>
        <dbReference type="EMBL" id="GED98688.1"/>
    </source>
</evidence>
<dbReference type="RefSeq" id="WP_161928089.1">
    <property type="nucleotide sequence ID" value="NZ_BJOU01000008.1"/>
</dbReference>
<evidence type="ECO:0008006" key="3">
    <source>
        <dbReference type="Google" id="ProtNLM"/>
    </source>
</evidence>
<reference evidence="2" key="1">
    <citation type="submission" date="2019-06" db="EMBL/GenBank/DDBJ databases">
        <title>Gordonia isolated from sludge of a wastewater treatment plant.</title>
        <authorList>
            <person name="Tamura T."/>
            <person name="Aoyama K."/>
            <person name="Kang Y."/>
            <person name="Saito S."/>
            <person name="Akiyama N."/>
            <person name="Yazawa K."/>
            <person name="Gonoi T."/>
            <person name="Mikami Y."/>
        </authorList>
    </citation>
    <scope>NUCLEOTIDE SEQUENCE [LARGE SCALE GENOMIC DNA]</scope>
    <source>
        <strain evidence="2">NBRC 107697</strain>
    </source>
</reference>
<comment type="caution">
    <text evidence="1">The sequence shown here is derived from an EMBL/GenBank/DDBJ whole genome shotgun (WGS) entry which is preliminary data.</text>
</comment>
<dbReference type="Pfam" id="PF09203">
    <property type="entry name" value="MspA"/>
    <property type="match status" value="1"/>
</dbReference>
<protein>
    <recommendedName>
        <fullName evidence="3">MspA family protein</fullName>
    </recommendedName>
</protein>
<organism evidence="1 2">
    <name type="scientific">Gordonia crocea</name>
    <dbReference type="NCBI Taxonomy" id="589162"/>
    <lineage>
        <taxon>Bacteria</taxon>
        <taxon>Bacillati</taxon>
        <taxon>Actinomycetota</taxon>
        <taxon>Actinomycetes</taxon>
        <taxon>Mycobacteriales</taxon>
        <taxon>Gordoniaceae</taxon>
        <taxon>Gordonia</taxon>
    </lineage>
</organism>
<evidence type="ECO:0000313" key="2">
    <source>
        <dbReference type="Proteomes" id="UP000444980"/>
    </source>
</evidence>
<sequence length="233" mass="23658">MNTFTAATRRVATGFVGAATVLAASVAIGGAMPSAMADARFSLPNGKVRGDGVTLIKTGERVRIGPSLAANGAGRSVWVSGNVKVIAPGIDTREVGPNNGPLGEDAAPGSNGVSTAGAAATLSVGYVVGCQVDIGQLKLGAEGSLANTGLLDTIAGSISLPLAPGQIIYAPVTASKKGKHLEEPGTYFLNWRNVQMEIQGCGGYAQARSYAVIEVTGEDHQKIQLWGKPFPIG</sequence>
<dbReference type="EMBL" id="BJOU01000008">
    <property type="protein sequence ID" value="GED98688.1"/>
    <property type="molecule type" value="Genomic_DNA"/>
</dbReference>
<dbReference type="InterPro" id="IPR015286">
    <property type="entry name" value="Porin_fam_mycobact-type"/>
</dbReference>
<dbReference type="Proteomes" id="UP000444980">
    <property type="component" value="Unassembled WGS sequence"/>
</dbReference>
<dbReference type="OrthoDB" id="4540215at2"/>
<keyword evidence="2" id="KW-1185">Reference proteome</keyword>
<proteinExistence type="predicted"/>
<name>A0A7I9UZT8_9ACTN</name>
<accession>A0A7I9UZT8</accession>
<dbReference type="AlphaFoldDB" id="A0A7I9UZT8"/>
<gene>
    <name evidence="1" type="ORF">nbrc107697_27270</name>
</gene>